<dbReference type="Gene3D" id="3.40.50.150">
    <property type="entry name" value="Vaccinia Virus protein VP39"/>
    <property type="match status" value="2"/>
</dbReference>
<name>A0ABD5SFG8_9EURY</name>
<sequence length="493" mass="54034">MASNHGDSGAGDRSGSGEGGSGEGGSGEGGSDETDAIGPPSGRRERMRADRGGIDERAAPTASLDGLTHRSVMGDLDGIEPAWRTLKRKWEHSFHPMCSYMGMFPASLPHYFVRKLTDEGDVVLDPFSGRGTTALQACVDGRVGIGNDLNPMAYVLTRAKVNPPPSAAVAERLDELSAAYTRPPMDDVPDRIRMLYHERTLGHLVYLKREFGLGEQGVPEDLHALSDVDNFIAAMLLGVMHGQSDAYLSVPMPNTFSMSENYLGNYIEEEGLEVPDRDVFQKLLERLRTVYSDGRPERRGHAVYGDVRDLPEALAEIDDAGGDVGDGVDLLFTSPPYLKVLKYGLYNWIRLWFLDEEPDVVDERLDDELDLAEYLEFMTDTLRVADEVLDDETGVAAFVIGDVDQGDEVINLAREVADAVVEPMDGFEVGGIVEDRVPDNEKVSRIWGETKGEATEIDRILIAHRGELTIKEDPDGLKTKTVRGTQETLGSFG</sequence>
<gene>
    <name evidence="11" type="ORF">ACFQEU_09490</name>
</gene>
<evidence type="ECO:0000256" key="5">
    <source>
        <dbReference type="ARBA" id="ARBA00022691"/>
    </source>
</evidence>
<keyword evidence="6" id="KW-0680">Restriction system</keyword>
<evidence type="ECO:0000256" key="3">
    <source>
        <dbReference type="ARBA" id="ARBA00022603"/>
    </source>
</evidence>
<evidence type="ECO:0000256" key="1">
    <source>
        <dbReference type="ARBA" id="ARBA00010203"/>
    </source>
</evidence>
<comment type="catalytic activity">
    <reaction evidence="8">
        <text>a 2'-deoxycytidine in DNA + S-adenosyl-L-methionine = an N(4)-methyl-2'-deoxycytidine in DNA + S-adenosyl-L-homocysteine + H(+)</text>
        <dbReference type="Rhea" id="RHEA:16857"/>
        <dbReference type="Rhea" id="RHEA-COMP:11369"/>
        <dbReference type="Rhea" id="RHEA-COMP:13674"/>
        <dbReference type="ChEBI" id="CHEBI:15378"/>
        <dbReference type="ChEBI" id="CHEBI:57856"/>
        <dbReference type="ChEBI" id="CHEBI:59789"/>
        <dbReference type="ChEBI" id="CHEBI:85452"/>
        <dbReference type="ChEBI" id="CHEBI:137933"/>
        <dbReference type="EC" id="2.1.1.113"/>
    </reaction>
</comment>
<dbReference type="Proteomes" id="UP001596442">
    <property type="component" value="Unassembled WGS sequence"/>
</dbReference>
<proteinExistence type="inferred from homology"/>
<feature type="compositionally biased region" description="Gly residues" evidence="9">
    <location>
        <begin position="8"/>
        <end position="29"/>
    </location>
</feature>
<evidence type="ECO:0000313" key="12">
    <source>
        <dbReference type="Proteomes" id="UP001596442"/>
    </source>
</evidence>
<dbReference type="InterPro" id="IPR017985">
    <property type="entry name" value="MeTrfase_CN4_CS"/>
</dbReference>
<feature type="domain" description="DNA methylase N-4/N-6" evidence="10">
    <location>
        <begin position="100"/>
        <end position="151"/>
    </location>
</feature>
<evidence type="ECO:0000256" key="7">
    <source>
        <dbReference type="ARBA" id="ARBA00023125"/>
    </source>
</evidence>
<evidence type="ECO:0000259" key="10">
    <source>
        <dbReference type="Pfam" id="PF01555"/>
    </source>
</evidence>
<evidence type="ECO:0000256" key="9">
    <source>
        <dbReference type="SAM" id="MobiDB-lite"/>
    </source>
</evidence>
<keyword evidence="7" id="KW-0238">DNA-binding</keyword>
<dbReference type="GO" id="GO:0009307">
    <property type="term" value="P:DNA restriction-modification system"/>
    <property type="evidence" value="ECO:0007669"/>
    <property type="project" value="UniProtKB-KW"/>
</dbReference>
<keyword evidence="3 11" id="KW-0489">Methyltransferase</keyword>
<dbReference type="EMBL" id="JBHSWW010000129">
    <property type="protein sequence ID" value="MFC6753692.1"/>
    <property type="molecule type" value="Genomic_DNA"/>
</dbReference>
<keyword evidence="12" id="KW-1185">Reference proteome</keyword>
<dbReference type="InterPro" id="IPR002941">
    <property type="entry name" value="DNA_methylase_N4/N6"/>
</dbReference>
<dbReference type="InterPro" id="IPR029063">
    <property type="entry name" value="SAM-dependent_MTases_sf"/>
</dbReference>
<reference evidence="11 12" key="1">
    <citation type="journal article" date="2019" name="Int. J. Syst. Evol. Microbiol.">
        <title>The Global Catalogue of Microorganisms (GCM) 10K type strain sequencing project: providing services to taxonomists for standard genome sequencing and annotation.</title>
        <authorList>
            <consortium name="The Broad Institute Genomics Platform"/>
            <consortium name="The Broad Institute Genome Sequencing Center for Infectious Disease"/>
            <person name="Wu L."/>
            <person name="Ma J."/>
        </authorList>
    </citation>
    <scope>NUCLEOTIDE SEQUENCE [LARGE SCALE GENOMIC DNA]</scope>
    <source>
        <strain evidence="11 12">CGMCC 1.3239</strain>
    </source>
</reference>
<evidence type="ECO:0000256" key="4">
    <source>
        <dbReference type="ARBA" id="ARBA00022679"/>
    </source>
</evidence>
<dbReference type="AlphaFoldDB" id="A0ABD5SFG8"/>
<protein>
    <recommendedName>
        <fullName evidence="2">site-specific DNA-methyltransferase (cytosine-N(4)-specific)</fullName>
        <ecNumber evidence="2">2.1.1.113</ecNumber>
    </recommendedName>
</protein>
<evidence type="ECO:0000256" key="2">
    <source>
        <dbReference type="ARBA" id="ARBA00012185"/>
    </source>
</evidence>
<dbReference type="PROSITE" id="PS00093">
    <property type="entry name" value="N4_MTASE"/>
    <property type="match status" value="1"/>
</dbReference>
<dbReference type="Pfam" id="PF01555">
    <property type="entry name" value="N6_N4_Mtase"/>
    <property type="match status" value="1"/>
</dbReference>
<dbReference type="GO" id="GO:0015667">
    <property type="term" value="F:site-specific DNA-methyltransferase (cytosine-N4-specific) activity"/>
    <property type="evidence" value="ECO:0007669"/>
    <property type="project" value="UniProtKB-EC"/>
</dbReference>
<feature type="compositionally biased region" description="Basic and acidic residues" evidence="9">
    <location>
        <begin position="42"/>
        <end position="58"/>
    </location>
</feature>
<accession>A0ABD5SFG8</accession>
<evidence type="ECO:0000256" key="8">
    <source>
        <dbReference type="ARBA" id="ARBA00049120"/>
    </source>
</evidence>
<dbReference type="RefSeq" id="WP_379781535.1">
    <property type="nucleotide sequence ID" value="NZ_JBHSWW010000129.1"/>
</dbReference>
<organism evidence="11 12">
    <name type="scientific">Halorubrum tibetense</name>
    <dbReference type="NCBI Taxonomy" id="175631"/>
    <lineage>
        <taxon>Archaea</taxon>
        <taxon>Methanobacteriati</taxon>
        <taxon>Methanobacteriota</taxon>
        <taxon>Stenosarchaea group</taxon>
        <taxon>Halobacteria</taxon>
        <taxon>Halobacteriales</taxon>
        <taxon>Haloferacaceae</taxon>
        <taxon>Halorubrum</taxon>
    </lineage>
</organism>
<dbReference type="EC" id="2.1.1.113" evidence="2"/>
<comment type="caution">
    <text evidence="11">The sequence shown here is derived from an EMBL/GenBank/DDBJ whole genome shotgun (WGS) entry which is preliminary data.</text>
</comment>
<evidence type="ECO:0000256" key="6">
    <source>
        <dbReference type="ARBA" id="ARBA00022747"/>
    </source>
</evidence>
<keyword evidence="4" id="KW-0808">Transferase</keyword>
<dbReference type="GO" id="GO:0032259">
    <property type="term" value="P:methylation"/>
    <property type="evidence" value="ECO:0007669"/>
    <property type="project" value="UniProtKB-KW"/>
</dbReference>
<feature type="region of interest" description="Disordered" evidence="9">
    <location>
        <begin position="1"/>
        <end position="66"/>
    </location>
</feature>
<dbReference type="GO" id="GO:0003677">
    <property type="term" value="F:DNA binding"/>
    <property type="evidence" value="ECO:0007669"/>
    <property type="project" value="UniProtKB-KW"/>
</dbReference>
<comment type="similarity">
    <text evidence="1">Belongs to the N(4)/N(6)-methyltransferase family. N(4) subfamily.</text>
</comment>
<dbReference type="InterPro" id="IPR002295">
    <property type="entry name" value="N4/N6-MTase_EcoPI_Mod-like"/>
</dbReference>
<dbReference type="PRINTS" id="PR00506">
    <property type="entry name" value="D21N6MTFRASE"/>
</dbReference>
<keyword evidence="5" id="KW-0949">S-adenosyl-L-methionine</keyword>
<evidence type="ECO:0000313" key="11">
    <source>
        <dbReference type="EMBL" id="MFC6753692.1"/>
    </source>
</evidence>
<dbReference type="SUPFAM" id="SSF53335">
    <property type="entry name" value="S-adenosyl-L-methionine-dependent methyltransferases"/>
    <property type="match status" value="2"/>
</dbReference>